<reference evidence="4 5" key="1">
    <citation type="submission" date="2024-06" db="EMBL/GenBank/DDBJ databases">
        <title>Sorghum-associated microbial communities from plants grown in Nebraska, USA.</title>
        <authorList>
            <person name="Schachtman D."/>
        </authorList>
    </citation>
    <scope>NUCLEOTIDE SEQUENCE [LARGE SCALE GENOMIC DNA]</scope>
    <source>
        <strain evidence="4 5">2709</strain>
    </source>
</reference>
<accession>A0ABV2Q7Y2</accession>
<dbReference type="SMART" id="SM00881">
    <property type="entry name" value="CoA_binding"/>
    <property type="match status" value="1"/>
</dbReference>
<dbReference type="InterPro" id="IPR003781">
    <property type="entry name" value="CoA-bd"/>
</dbReference>
<keyword evidence="1" id="KW-0547">Nucleotide-binding</keyword>
<evidence type="ECO:0000256" key="1">
    <source>
        <dbReference type="PROSITE-ProRule" id="PRU00409"/>
    </source>
</evidence>
<dbReference type="Gene3D" id="3.30.470.20">
    <property type="entry name" value="ATP-grasp fold, B domain"/>
    <property type="match status" value="1"/>
</dbReference>
<protein>
    <submittedName>
        <fullName evidence="4">Acyl-CoA synthetase (NDP forming)</fullName>
        <ecNumber evidence="4">6.2.1.13</ecNumber>
    </submittedName>
</protein>
<dbReference type="InterPro" id="IPR032875">
    <property type="entry name" value="Succ_CoA_lig_flav_dom"/>
</dbReference>
<dbReference type="Gene3D" id="3.40.50.720">
    <property type="entry name" value="NAD(P)-binding Rossmann-like Domain"/>
    <property type="match status" value="1"/>
</dbReference>
<feature type="domain" description="ATP-grasp" evidence="3">
    <location>
        <begin position="496"/>
        <end position="532"/>
    </location>
</feature>
<keyword evidence="5" id="KW-1185">Reference proteome</keyword>
<name>A0ABV2Q7Y2_9BURK</name>
<dbReference type="PANTHER" id="PTHR42793:SF1">
    <property type="entry name" value="PEPTIDYL-LYSINE N-ACETYLTRANSFERASE PATZ"/>
    <property type="match status" value="1"/>
</dbReference>
<dbReference type="Gene3D" id="3.30.1490.20">
    <property type="entry name" value="ATP-grasp fold, A domain"/>
    <property type="match status" value="1"/>
</dbReference>
<evidence type="ECO:0000259" key="3">
    <source>
        <dbReference type="PROSITE" id="PS50975"/>
    </source>
</evidence>
<gene>
    <name evidence="4" type="ORF">ABIE13_002259</name>
</gene>
<sequence length="760" mass="80131">MLETFLNPRSIAVIGASQDVTKIRGRMLRILIDSGYDGVLLPVNPSHATVQGLAAYPSISALPQRADMALIATPAEAVADVLRECASAGIMNAVVYTAGAAHGTEAERQLVSRMAAVARETGMRVLGPNCEGFFNVRDNVAGNFSPSIHLAAPQHRQGGSQRPISVVSQSGAVGFGLFTQLKQQGLICRHVVTTGNEADLDCLDFVEHIVREGGSGPILMFVEGLKDGARFARIAQLAADHEVPLVFCKVGNSVAGARAAASHTAHLTGAMTAYEATFKRYGVIKAEDSDQALTATKALACLPPARGNRVTVLSTSGGTGVWLADVCSAMGLEFPVPDEALHARLAQAIPAIGGIANPVDMSASVIEGHGEVLAEALRLMTEADYMDAVVIAMSLAAKDRVQQMQPALEPFLASTSLPVIIHSQAYATADNLDALARMGGMALGMRDTAFALKTLCDYGAFRRRWDAQRTSRDQATAVPPISKESCREMLAQGRQAELLRAYGIALPPETVVSSREDAMRAAHAMGYPVALKIVSAQVQHKTDVGAVALDVKNDQELASAYDRVLANVARAVPDAGIQGMQIQKMMPPGLEMVVGITRDPDFGHLLMVGLGGVFVELLRDVAFSPVPVSAEQAQELIRSLKGYPLLEGLRGGQPGDVQALAALAQGLSRLAADHPDVIEEIDLNPVLVYESGVCAVDYLLIPRRDGSSVSADSTAVRIESVSVQAMTETGRAESSPGPAKSASVQAPLSRLEGCSHHRSG</sequence>
<organism evidence="4 5">
    <name type="scientific">Ottowia thiooxydans</name>
    <dbReference type="NCBI Taxonomy" id="219182"/>
    <lineage>
        <taxon>Bacteria</taxon>
        <taxon>Pseudomonadati</taxon>
        <taxon>Pseudomonadota</taxon>
        <taxon>Betaproteobacteria</taxon>
        <taxon>Burkholderiales</taxon>
        <taxon>Comamonadaceae</taxon>
        <taxon>Ottowia</taxon>
    </lineage>
</organism>
<dbReference type="Pfam" id="PF13549">
    <property type="entry name" value="ATP-grasp_5"/>
    <property type="match status" value="1"/>
</dbReference>
<feature type="region of interest" description="Disordered" evidence="2">
    <location>
        <begin position="727"/>
        <end position="760"/>
    </location>
</feature>
<keyword evidence="1" id="KW-0067">ATP-binding</keyword>
<dbReference type="RefSeq" id="WP_354443293.1">
    <property type="nucleotide sequence ID" value="NZ_JBEPSH010000004.1"/>
</dbReference>
<evidence type="ECO:0000313" key="4">
    <source>
        <dbReference type="EMBL" id="MET4577148.1"/>
    </source>
</evidence>
<dbReference type="EMBL" id="JBEPSH010000004">
    <property type="protein sequence ID" value="MET4577148.1"/>
    <property type="molecule type" value="Genomic_DNA"/>
</dbReference>
<dbReference type="PROSITE" id="PS50975">
    <property type="entry name" value="ATP_GRASP"/>
    <property type="match status" value="1"/>
</dbReference>
<proteinExistence type="predicted"/>
<dbReference type="EC" id="6.2.1.13" evidence="4"/>
<dbReference type="InterPro" id="IPR016102">
    <property type="entry name" value="Succinyl-CoA_synth-like"/>
</dbReference>
<comment type="caution">
    <text evidence="4">The sequence shown here is derived from an EMBL/GenBank/DDBJ whole genome shotgun (WGS) entry which is preliminary data.</text>
</comment>
<evidence type="ECO:0000256" key="2">
    <source>
        <dbReference type="SAM" id="MobiDB-lite"/>
    </source>
</evidence>
<keyword evidence="4" id="KW-0436">Ligase</keyword>
<dbReference type="Gene3D" id="3.40.50.261">
    <property type="entry name" value="Succinyl-CoA synthetase domains"/>
    <property type="match status" value="2"/>
</dbReference>
<dbReference type="SUPFAM" id="SSF52210">
    <property type="entry name" value="Succinyl-CoA synthetase domains"/>
    <property type="match status" value="2"/>
</dbReference>
<dbReference type="GO" id="GO:0043758">
    <property type="term" value="F:acetate-CoA ligase (ADP-forming) activity"/>
    <property type="evidence" value="ECO:0007669"/>
    <property type="project" value="UniProtKB-EC"/>
</dbReference>
<dbReference type="Pfam" id="PF13607">
    <property type="entry name" value="Succ_CoA_lig"/>
    <property type="match status" value="1"/>
</dbReference>
<dbReference type="SUPFAM" id="SSF56059">
    <property type="entry name" value="Glutathione synthetase ATP-binding domain-like"/>
    <property type="match status" value="1"/>
</dbReference>
<evidence type="ECO:0000313" key="5">
    <source>
        <dbReference type="Proteomes" id="UP001549320"/>
    </source>
</evidence>
<dbReference type="Proteomes" id="UP001549320">
    <property type="component" value="Unassembled WGS sequence"/>
</dbReference>
<dbReference type="SUPFAM" id="SSF51735">
    <property type="entry name" value="NAD(P)-binding Rossmann-fold domains"/>
    <property type="match status" value="1"/>
</dbReference>
<dbReference type="InterPro" id="IPR011761">
    <property type="entry name" value="ATP-grasp"/>
</dbReference>
<dbReference type="Pfam" id="PF13380">
    <property type="entry name" value="CoA_binding_2"/>
    <property type="match status" value="1"/>
</dbReference>
<dbReference type="PANTHER" id="PTHR42793">
    <property type="entry name" value="COA BINDING DOMAIN CONTAINING PROTEIN"/>
    <property type="match status" value="1"/>
</dbReference>
<dbReference type="InterPro" id="IPR036291">
    <property type="entry name" value="NAD(P)-bd_dom_sf"/>
</dbReference>
<dbReference type="InterPro" id="IPR013815">
    <property type="entry name" value="ATP_grasp_subdomain_1"/>
</dbReference>